<dbReference type="RefSeq" id="WP_108342837.1">
    <property type="nucleotide sequence ID" value="NZ_PYXZ01000001.1"/>
</dbReference>
<dbReference type="OrthoDB" id="3783159at2"/>
<accession>A0A2R7Z1Z9</accession>
<evidence type="ECO:0000256" key="1">
    <source>
        <dbReference type="SAM" id="SignalP"/>
    </source>
</evidence>
<feature type="chain" id="PRO_5015329612" evidence="1">
    <location>
        <begin position="29"/>
        <end position="141"/>
    </location>
</feature>
<dbReference type="AlphaFoldDB" id="A0A2R7Z1Z9"/>
<protein>
    <submittedName>
        <fullName evidence="2">Uncharacterized protein</fullName>
    </submittedName>
</protein>
<dbReference type="Proteomes" id="UP000244867">
    <property type="component" value="Unassembled WGS sequence"/>
</dbReference>
<evidence type="ECO:0000313" key="3">
    <source>
        <dbReference type="Proteomes" id="UP000244867"/>
    </source>
</evidence>
<sequence length="141" mass="15726">MRVIRTVIVAMLAALLSLSALGAAPVQAQGSLPKRTITEVPPAEKQINFNTFKLTGVVSELQVDGVTYLPYAKQKVQLQKKACPKKSCKWKTVRQLKTNDAGKYKTRIQAPQTGRWKWRVKVKGSNGYGTTKGETWTLFFN</sequence>
<evidence type="ECO:0000313" key="2">
    <source>
        <dbReference type="EMBL" id="PUA82651.1"/>
    </source>
</evidence>
<feature type="signal peptide" evidence="1">
    <location>
        <begin position="1"/>
        <end position="28"/>
    </location>
</feature>
<proteinExistence type="predicted"/>
<keyword evidence="1" id="KW-0732">Signal</keyword>
<reference evidence="2 3" key="1">
    <citation type="submission" date="2018-03" db="EMBL/GenBank/DDBJ databases">
        <authorList>
            <person name="Keele B.F."/>
        </authorList>
    </citation>
    <scope>NUCLEOTIDE SEQUENCE [LARGE SCALE GENOMIC DNA]</scope>
    <source>
        <strain evidence="2 3">IB-3</strain>
    </source>
</reference>
<gene>
    <name evidence="2" type="ORF">C7S10_02660</name>
</gene>
<name>A0A2R7Z1Z9_9ACTN</name>
<comment type="caution">
    <text evidence="2">The sequence shown here is derived from an EMBL/GenBank/DDBJ whole genome shotgun (WGS) entry which is preliminary data.</text>
</comment>
<dbReference type="EMBL" id="PYXZ01000001">
    <property type="protein sequence ID" value="PUA82651.1"/>
    <property type="molecule type" value="Genomic_DNA"/>
</dbReference>
<keyword evidence="3" id="KW-1185">Reference proteome</keyword>
<organism evidence="2 3">
    <name type="scientific">Nocardioides currus</name>
    <dbReference type="NCBI Taxonomy" id="2133958"/>
    <lineage>
        <taxon>Bacteria</taxon>
        <taxon>Bacillati</taxon>
        <taxon>Actinomycetota</taxon>
        <taxon>Actinomycetes</taxon>
        <taxon>Propionibacteriales</taxon>
        <taxon>Nocardioidaceae</taxon>
        <taxon>Nocardioides</taxon>
    </lineage>
</organism>